<organism evidence="2 3">
    <name type="scientific">Hymenobacter jeollabukensis</name>
    <dbReference type="NCBI Taxonomy" id="2025313"/>
    <lineage>
        <taxon>Bacteria</taxon>
        <taxon>Pseudomonadati</taxon>
        <taxon>Bacteroidota</taxon>
        <taxon>Cytophagia</taxon>
        <taxon>Cytophagales</taxon>
        <taxon>Hymenobacteraceae</taxon>
        <taxon>Hymenobacter</taxon>
    </lineage>
</organism>
<proteinExistence type="predicted"/>
<protein>
    <recommendedName>
        <fullName evidence="1">Uracil-DNA glycosylase-like domain-containing protein</fullName>
    </recommendedName>
</protein>
<dbReference type="InterPro" id="IPR036895">
    <property type="entry name" value="Uracil-DNA_glycosylase-like_sf"/>
</dbReference>
<reference evidence="2 3" key="1">
    <citation type="submission" date="2019-05" db="EMBL/GenBank/DDBJ databases">
        <title>Hymenobacter edaphi sp. nov., isolated from abandoned arsenic-contaminated farmland soil.</title>
        <authorList>
            <person name="Nie L."/>
        </authorList>
    </citation>
    <scope>NUCLEOTIDE SEQUENCE [LARGE SCALE GENOMIC DNA]</scope>
    <source>
        <strain evidence="2 3">1-3-3-8</strain>
    </source>
</reference>
<dbReference type="InterPro" id="IPR005122">
    <property type="entry name" value="Uracil-DNA_glycosylase-like"/>
</dbReference>
<gene>
    <name evidence="2" type="ORF">FDY95_24185</name>
</gene>
<dbReference type="AlphaFoldDB" id="A0A5R8WIK9"/>
<accession>A0A5R8WIK9</accession>
<dbReference type="Proteomes" id="UP000305517">
    <property type="component" value="Unassembled WGS sequence"/>
</dbReference>
<dbReference type="Pfam" id="PF03167">
    <property type="entry name" value="UDG"/>
    <property type="match status" value="1"/>
</dbReference>
<keyword evidence="3" id="KW-1185">Reference proteome</keyword>
<evidence type="ECO:0000313" key="3">
    <source>
        <dbReference type="Proteomes" id="UP000305517"/>
    </source>
</evidence>
<comment type="caution">
    <text evidence="2">The sequence shown here is derived from an EMBL/GenBank/DDBJ whole genome shotgun (WGS) entry which is preliminary data.</text>
</comment>
<name>A0A5R8WIK9_9BACT</name>
<feature type="domain" description="Uracil-DNA glycosylase-like" evidence="1">
    <location>
        <begin position="108"/>
        <end position="225"/>
    </location>
</feature>
<dbReference type="Gene3D" id="3.40.470.10">
    <property type="entry name" value="Uracil-DNA glycosylase-like domain"/>
    <property type="match status" value="1"/>
</dbReference>
<dbReference type="SUPFAM" id="SSF52141">
    <property type="entry name" value="Uracil-DNA glycosylase-like"/>
    <property type="match status" value="1"/>
</dbReference>
<evidence type="ECO:0000313" key="2">
    <source>
        <dbReference type="EMBL" id="TLM88464.1"/>
    </source>
</evidence>
<dbReference type="EMBL" id="VAJM01000018">
    <property type="protein sequence ID" value="TLM88464.1"/>
    <property type="molecule type" value="Genomic_DNA"/>
</dbReference>
<evidence type="ECO:0000259" key="1">
    <source>
        <dbReference type="Pfam" id="PF03167"/>
    </source>
</evidence>
<sequence>MSVGNAYTHFVPVRLSRSAAGWGDNDFVAVGGIFGINPGAGRFYGFFGAASADYGYRCGVGARTGTFKEYFHRRREKEEKMAMTCGKCAHMGLGFYSDTIGPVEYLEGKTSADIWIVGLNPKHDIGHVEQRTPAEFAAFDPDCHPYFWDFRKVSPALYANWKGPNSRIAHTDLVKCFSPSFPAVVLVNGSPTEVDSKQVVTNCSTHLLEQIRRFRPKVIICNGAPVCYTVMGFFPPNNEAQTNRATSYKYELDLGNGSKHSLWLVFSGFIGRIDNWNRRRLGVEIEDILASEGIELHSGTSSYS</sequence>